<organism evidence="1 2">
    <name type="scientific">Xanthocytophaga flava</name>
    <dbReference type="NCBI Taxonomy" id="3048013"/>
    <lineage>
        <taxon>Bacteria</taxon>
        <taxon>Pseudomonadati</taxon>
        <taxon>Bacteroidota</taxon>
        <taxon>Cytophagia</taxon>
        <taxon>Cytophagales</taxon>
        <taxon>Rhodocytophagaceae</taxon>
        <taxon>Xanthocytophaga</taxon>
    </lineage>
</organism>
<gene>
    <name evidence="1" type="ORF">QNI16_05780</name>
</gene>
<dbReference type="Proteomes" id="UP001241110">
    <property type="component" value="Unassembled WGS sequence"/>
</dbReference>
<dbReference type="EMBL" id="JASJOS010000002">
    <property type="protein sequence ID" value="MDJ1479988.1"/>
    <property type="molecule type" value="Genomic_DNA"/>
</dbReference>
<proteinExistence type="predicted"/>
<sequence length="82" mass="9794">MSITPIVTQISEQLASARCEQDLDNELSTISEADWQLFIDHLSSQIKELEETEPERAQSLRYLMHFYLESWQRKKYRELSCR</sequence>
<evidence type="ECO:0000313" key="2">
    <source>
        <dbReference type="Proteomes" id="UP001241110"/>
    </source>
</evidence>
<protein>
    <submittedName>
        <fullName evidence="1">Uncharacterized protein</fullName>
    </submittedName>
</protein>
<evidence type="ECO:0000313" key="1">
    <source>
        <dbReference type="EMBL" id="MDJ1479988.1"/>
    </source>
</evidence>
<reference evidence="1" key="1">
    <citation type="submission" date="2023-05" db="EMBL/GenBank/DDBJ databases">
        <authorList>
            <person name="Zhang X."/>
        </authorList>
    </citation>
    <scope>NUCLEOTIDE SEQUENCE</scope>
    <source>
        <strain evidence="1">YF14B1</strain>
    </source>
</reference>
<comment type="caution">
    <text evidence="1">The sequence shown here is derived from an EMBL/GenBank/DDBJ whole genome shotgun (WGS) entry which is preliminary data.</text>
</comment>
<accession>A0AAE3U7C8</accession>
<dbReference type="RefSeq" id="WP_313976558.1">
    <property type="nucleotide sequence ID" value="NZ_JASJOS010000002.1"/>
</dbReference>
<name>A0AAE3U7C8_9BACT</name>
<dbReference type="AlphaFoldDB" id="A0AAE3U7C8"/>